<gene>
    <name evidence="6" type="ORF">IAA66_05640</name>
</gene>
<organism evidence="6 7">
    <name type="scientific">Candidatus Avichristensenella intestinipullorum</name>
    <dbReference type="NCBI Taxonomy" id="2840693"/>
    <lineage>
        <taxon>Bacteria</taxon>
        <taxon>Bacillati</taxon>
        <taxon>Bacillota</taxon>
        <taxon>Clostridia</taxon>
        <taxon>Candidatus Avichristensenella</taxon>
    </lineage>
</organism>
<keyword evidence="3 6" id="KW-0238">DNA-binding</keyword>
<evidence type="ECO:0000313" key="6">
    <source>
        <dbReference type="EMBL" id="HIQ63054.1"/>
    </source>
</evidence>
<dbReference type="InterPro" id="IPR000843">
    <property type="entry name" value="HTH_LacI"/>
</dbReference>
<keyword evidence="4" id="KW-0804">Transcription</keyword>
<dbReference type="InterPro" id="IPR028082">
    <property type="entry name" value="Peripla_BP_I"/>
</dbReference>
<reference evidence="6" key="2">
    <citation type="journal article" date="2021" name="PeerJ">
        <title>Extensive microbial diversity within the chicken gut microbiome revealed by metagenomics and culture.</title>
        <authorList>
            <person name="Gilroy R."/>
            <person name="Ravi A."/>
            <person name="Getino M."/>
            <person name="Pursley I."/>
            <person name="Horton D.L."/>
            <person name="Alikhan N.F."/>
            <person name="Baker D."/>
            <person name="Gharbi K."/>
            <person name="Hall N."/>
            <person name="Watson M."/>
            <person name="Adriaenssens E.M."/>
            <person name="Foster-Nyarko E."/>
            <person name="Jarju S."/>
            <person name="Secka A."/>
            <person name="Antonio M."/>
            <person name="Oren A."/>
            <person name="Chaudhuri R.R."/>
            <person name="La Ragione R."/>
            <person name="Hildebrand F."/>
            <person name="Pallen M.J."/>
        </authorList>
    </citation>
    <scope>NUCLEOTIDE SEQUENCE</scope>
    <source>
        <strain evidence="6">ChiHile30-977</strain>
    </source>
</reference>
<dbReference type="Pfam" id="PF13377">
    <property type="entry name" value="Peripla_BP_3"/>
    <property type="match status" value="1"/>
</dbReference>
<reference evidence="6" key="1">
    <citation type="submission" date="2020-10" db="EMBL/GenBank/DDBJ databases">
        <authorList>
            <person name="Gilroy R."/>
        </authorList>
    </citation>
    <scope>NUCLEOTIDE SEQUENCE</scope>
    <source>
        <strain evidence="6">ChiHile30-977</strain>
    </source>
</reference>
<dbReference type="InterPro" id="IPR010982">
    <property type="entry name" value="Lambda_DNA-bd_dom_sf"/>
</dbReference>
<keyword evidence="2" id="KW-0805">Transcription regulation</keyword>
<evidence type="ECO:0000256" key="4">
    <source>
        <dbReference type="ARBA" id="ARBA00023163"/>
    </source>
</evidence>
<evidence type="ECO:0000259" key="5">
    <source>
        <dbReference type="PROSITE" id="PS50932"/>
    </source>
</evidence>
<evidence type="ECO:0000313" key="7">
    <source>
        <dbReference type="Proteomes" id="UP000886819"/>
    </source>
</evidence>
<dbReference type="SUPFAM" id="SSF53822">
    <property type="entry name" value="Periplasmic binding protein-like I"/>
    <property type="match status" value="1"/>
</dbReference>
<feature type="domain" description="HTH lacI-type" evidence="5">
    <location>
        <begin position="6"/>
        <end position="63"/>
    </location>
</feature>
<evidence type="ECO:0000256" key="3">
    <source>
        <dbReference type="ARBA" id="ARBA00023125"/>
    </source>
</evidence>
<dbReference type="SUPFAM" id="SSF47413">
    <property type="entry name" value="lambda repressor-like DNA-binding domains"/>
    <property type="match status" value="1"/>
</dbReference>
<dbReference type="Pfam" id="PF00356">
    <property type="entry name" value="LacI"/>
    <property type="match status" value="1"/>
</dbReference>
<dbReference type="Proteomes" id="UP000886819">
    <property type="component" value="Unassembled WGS sequence"/>
</dbReference>
<dbReference type="GO" id="GO:0000976">
    <property type="term" value="F:transcription cis-regulatory region binding"/>
    <property type="evidence" value="ECO:0007669"/>
    <property type="project" value="TreeGrafter"/>
</dbReference>
<proteinExistence type="predicted"/>
<accession>A0A9D0YWK4</accession>
<dbReference type="PANTHER" id="PTHR30146">
    <property type="entry name" value="LACI-RELATED TRANSCRIPTIONAL REPRESSOR"/>
    <property type="match status" value="1"/>
</dbReference>
<dbReference type="Gene3D" id="1.10.260.40">
    <property type="entry name" value="lambda repressor-like DNA-binding domains"/>
    <property type="match status" value="1"/>
</dbReference>
<dbReference type="EMBL" id="DVFI01000086">
    <property type="protein sequence ID" value="HIQ63054.1"/>
    <property type="molecule type" value="Genomic_DNA"/>
</dbReference>
<sequence length="351" mass="38662">MQNKRPTIQDIAREAGVSIATVSMILRQRPGAAFSEETRARVLAVAESLGYQRQNASAVFDRPTIAVFLPLITGSYYTFITQAVTQQAHQLGYDTCLLETHRNGERELRLMHSLGRMGVCGVIFTAPPINVEAAVALDRTVPTVIINNKRSDIPLDTVITDDVRVGELVADHLLQLGHRHVVFAEINRQWQGIPFSQRLVGVQGRFRLVPDARLTVISRSAPDTLCPGSFLETRALGFDIALEALQDESITAFICISDYVAYGVMDALAADGHKIPKEYSVCACDNLFASSLAGVSLTTVDRHPIEVGNSAMELLAKQMQRQQTGCRQPEKVTRVEYLSTLVLRNSSCKPR</sequence>
<dbReference type="GO" id="GO:0003700">
    <property type="term" value="F:DNA-binding transcription factor activity"/>
    <property type="evidence" value="ECO:0007669"/>
    <property type="project" value="TreeGrafter"/>
</dbReference>
<dbReference type="AlphaFoldDB" id="A0A9D0YWK4"/>
<dbReference type="PROSITE" id="PS50932">
    <property type="entry name" value="HTH_LACI_2"/>
    <property type="match status" value="1"/>
</dbReference>
<keyword evidence="1" id="KW-0678">Repressor</keyword>
<evidence type="ECO:0000256" key="2">
    <source>
        <dbReference type="ARBA" id="ARBA00023015"/>
    </source>
</evidence>
<protein>
    <submittedName>
        <fullName evidence="6">LacI family DNA-binding transcriptional regulator</fullName>
    </submittedName>
</protein>
<dbReference type="Gene3D" id="3.40.50.2300">
    <property type="match status" value="2"/>
</dbReference>
<dbReference type="PANTHER" id="PTHR30146:SF148">
    <property type="entry name" value="HTH-TYPE TRANSCRIPTIONAL REPRESSOR PURR-RELATED"/>
    <property type="match status" value="1"/>
</dbReference>
<name>A0A9D0YWK4_9FIRM</name>
<evidence type="ECO:0000256" key="1">
    <source>
        <dbReference type="ARBA" id="ARBA00022491"/>
    </source>
</evidence>
<comment type="caution">
    <text evidence="6">The sequence shown here is derived from an EMBL/GenBank/DDBJ whole genome shotgun (WGS) entry which is preliminary data.</text>
</comment>
<dbReference type="CDD" id="cd01392">
    <property type="entry name" value="HTH_LacI"/>
    <property type="match status" value="1"/>
</dbReference>
<dbReference type="InterPro" id="IPR046335">
    <property type="entry name" value="LacI/GalR-like_sensor"/>
</dbReference>
<dbReference type="SMART" id="SM00354">
    <property type="entry name" value="HTH_LACI"/>
    <property type="match status" value="1"/>
</dbReference>
<dbReference type="PROSITE" id="PS00356">
    <property type="entry name" value="HTH_LACI_1"/>
    <property type="match status" value="1"/>
</dbReference>
<dbReference type="CDD" id="cd06267">
    <property type="entry name" value="PBP1_LacI_sugar_binding-like"/>
    <property type="match status" value="1"/>
</dbReference>